<dbReference type="PROSITE" id="PS51375">
    <property type="entry name" value="PPR"/>
    <property type="match status" value="3"/>
</dbReference>
<dbReference type="InterPro" id="IPR046960">
    <property type="entry name" value="PPR_At4g14850-like_plant"/>
</dbReference>
<dbReference type="PANTHER" id="PTHR47926">
    <property type="entry name" value="PENTATRICOPEPTIDE REPEAT-CONTAINING PROTEIN"/>
    <property type="match status" value="1"/>
</dbReference>
<reference evidence="4 5" key="1">
    <citation type="journal article" date="2013" name="Genome Biol.">
        <title>The genome sequence of the most widely cultivated cacao type and its use to identify candidate genes regulating pod color.</title>
        <authorList>
            <person name="Motamayor J.C."/>
            <person name="Mockaitis K."/>
            <person name="Schmutz J."/>
            <person name="Haiminen N."/>
            <person name="Iii D.L."/>
            <person name="Cornejo O."/>
            <person name="Findley S.D."/>
            <person name="Zheng P."/>
            <person name="Utro F."/>
            <person name="Royaert S."/>
            <person name="Saski C."/>
            <person name="Jenkins J."/>
            <person name="Podicheti R."/>
            <person name="Zhao M."/>
            <person name="Scheffler B.E."/>
            <person name="Stack J.C."/>
            <person name="Feltus F.A."/>
            <person name="Mustiga G.M."/>
            <person name="Amores F."/>
            <person name="Phillips W."/>
            <person name="Marelli J.P."/>
            <person name="May G.D."/>
            <person name="Shapiro H."/>
            <person name="Ma J."/>
            <person name="Bustamante C.D."/>
            <person name="Schnell R.J."/>
            <person name="Main D."/>
            <person name="Gilbert D."/>
            <person name="Parida L."/>
            <person name="Kuhn D.N."/>
        </authorList>
    </citation>
    <scope>NUCLEOTIDE SEQUENCE [LARGE SCALE GENOMIC DNA]</scope>
    <source>
        <strain evidence="5">cv. Matina 1-6</strain>
    </source>
</reference>
<dbReference type="FunFam" id="1.25.40.10:FF:001093">
    <property type="entry name" value="Pentatricopeptide repeat-containing protein At2g34400"/>
    <property type="match status" value="1"/>
</dbReference>
<dbReference type="SUPFAM" id="SSF48452">
    <property type="entry name" value="TPR-like"/>
    <property type="match status" value="1"/>
</dbReference>
<feature type="repeat" description="PPR" evidence="2">
    <location>
        <begin position="238"/>
        <end position="272"/>
    </location>
</feature>
<evidence type="ECO:0000256" key="3">
    <source>
        <dbReference type="SAM" id="MobiDB-lite"/>
    </source>
</evidence>
<dbReference type="EMBL" id="CM001879">
    <property type="protein sequence ID" value="EOX95911.1"/>
    <property type="molecule type" value="Genomic_DNA"/>
</dbReference>
<accession>A0A061DV06</accession>
<dbReference type="OMA" id="TQVHAYA"/>
<evidence type="ECO:0000256" key="1">
    <source>
        <dbReference type="ARBA" id="ARBA00022737"/>
    </source>
</evidence>
<dbReference type="GO" id="GO:0009451">
    <property type="term" value="P:RNA modification"/>
    <property type="evidence" value="ECO:0000318"/>
    <property type="project" value="GO_Central"/>
</dbReference>
<organism evidence="4 5">
    <name type="scientific">Theobroma cacao</name>
    <name type="common">Cacao</name>
    <name type="synonym">Cocoa</name>
    <dbReference type="NCBI Taxonomy" id="3641"/>
    <lineage>
        <taxon>Eukaryota</taxon>
        <taxon>Viridiplantae</taxon>
        <taxon>Streptophyta</taxon>
        <taxon>Embryophyta</taxon>
        <taxon>Tracheophyta</taxon>
        <taxon>Spermatophyta</taxon>
        <taxon>Magnoliopsida</taxon>
        <taxon>eudicotyledons</taxon>
        <taxon>Gunneridae</taxon>
        <taxon>Pentapetalae</taxon>
        <taxon>rosids</taxon>
        <taxon>malvids</taxon>
        <taxon>Malvales</taxon>
        <taxon>Malvaceae</taxon>
        <taxon>Byttnerioideae</taxon>
        <taxon>Theobroma</taxon>
    </lineage>
</organism>
<dbReference type="Pfam" id="PF01535">
    <property type="entry name" value="PPR"/>
    <property type="match status" value="5"/>
</dbReference>
<dbReference type="Gramene" id="EOX95911">
    <property type="protein sequence ID" value="EOX95911"/>
    <property type="gene ID" value="TCM_005299"/>
</dbReference>
<dbReference type="InterPro" id="IPR002885">
    <property type="entry name" value="PPR_rpt"/>
</dbReference>
<gene>
    <name evidence="4" type="ORF">TCM_005299</name>
</gene>
<evidence type="ECO:0000256" key="2">
    <source>
        <dbReference type="PROSITE-ProRule" id="PRU00708"/>
    </source>
</evidence>
<dbReference type="FunFam" id="1.25.40.10:FF:000073">
    <property type="entry name" value="Pentatricopeptide repeat-containing protein chloroplastic"/>
    <property type="match status" value="1"/>
</dbReference>
<feature type="repeat" description="PPR" evidence="2">
    <location>
        <begin position="440"/>
        <end position="474"/>
    </location>
</feature>
<sequence>MKMPCRLPPPSTVIFARSDPMPSTCSTPSISTVHFKRQLSSSPTLPQKTNQLRATNPNRSLPLSTLRDSTLHSESTRFSSHAVKFSYKMGLLEEGKQLHLHIIKLGLNNVLSLQNQMLNLYVKSKHFSDAEKLFDEMRVRNLVTWNTMICKCSLNLGFSYFKKMLINNVGFDHITLSGLLRASIELNDIVFGRGLHCFIVKSGILFDCFVGSALVDLYGKCGLVEEARRVFDQVLYRDLVLWNVMVSCYASNALTEEAFEVFDMMKKEGVKGDGYTFCSLLNSCGSWGLYEFGSQVHGLIVKLCFNLDVPVASALVDMYVKSGNFDDAQKAFDGMTARNVVSWNTMIVGYGKHGDVEKAMELLREMKLQNFSPDELTLSSILSSCGIVSTSSEMGPVHAYVVKNGFESFLSVANALINAYSKCGSIDAAFQCFVSVAEPDLVTWTSIIGAYAFHGLSKQSIKVFEKMLATSVRPDQIAFIGILSACSHGGLVSEGLDYFNIMMNDYQIIPDSEHYTCLVDLLGRAGLLDEAFNVLTSNPIACTPDTLGAFIGACNIHGNIKLAKWAAEKLVVLEPKKPVNYTLLSNMYAYKGRWLDAASVRNMMMDHCDYKIPGCSWMEIAGGVNVFGSSDKSHPKTLDIYTILGTLLCLMKQECSILTANDTCFSNMDEHAL</sequence>
<dbReference type="AlphaFoldDB" id="A0A061DV06"/>
<dbReference type="eggNOG" id="KOG4197">
    <property type="taxonomic scope" value="Eukaryota"/>
</dbReference>
<dbReference type="NCBIfam" id="TIGR00756">
    <property type="entry name" value="PPR"/>
    <property type="match status" value="3"/>
</dbReference>
<dbReference type="GO" id="GO:0003723">
    <property type="term" value="F:RNA binding"/>
    <property type="evidence" value="ECO:0000318"/>
    <property type="project" value="GO_Central"/>
</dbReference>
<feature type="region of interest" description="Disordered" evidence="3">
    <location>
        <begin position="38"/>
        <end position="61"/>
    </location>
</feature>
<dbReference type="Gene3D" id="1.25.40.10">
    <property type="entry name" value="Tetratricopeptide repeat domain"/>
    <property type="match status" value="4"/>
</dbReference>
<keyword evidence="5" id="KW-1185">Reference proteome</keyword>
<dbReference type="InterPro" id="IPR046848">
    <property type="entry name" value="E_motif"/>
</dbReference>
<name>A0A061DV06_THECC</name>
<dbReference type="Proteomes" id="UP000026915">
    <property type="component" value="Chromosome 1"/>
</dbReference>
<dbReference type="Pfam" id="PF13041">
    <property type="entry name" value="PPR_2"/>
    <property type="match status" value="2"/>
</dbReference>
<keyword evidence="1" id="KW-0677">Repeat</keyword>
<evidence type="ECO:0000313" key="5">
    <source>
        <dbReference type="Proteomes" id="UP000026915"/>
    </source>
</evidence>
<protein>
    <submittedName>
        <fullName evidence="4">Pentatricopeptide repeat superfamily protein, putative</fullName>
    </submittedName>
</protein>
<dbReference type="InParanoid" id="A0A061DV06"/>
<evidence type="ECO:0000313" key="4">
    <source>
        <dbReference type="EMBL" id="EOX95911.1"/>
    </source>
</evidence>
<dbReference type="FunCoup" id="A0A061DV06">
    <property type="interactions" value="1"/>
</dbReference>
<dbReference type="Pfam" id="PF20431">
    <property type="entry name" value="E_motif"/>
    <property type="match status" value="1"/>
</dbReference>
<dbReference type="FunFam" id="1.25.40.10:FF:000344">
    <property type="entry name" value="Pentatricopeptide repeat-containing protein"/>
    <property type="match status" value="1"/>
</dbReference>
<dbReference type="HOGENOM" id="CLU_002706_15_10_1"/>
<proteinExistence type="predicted"/>
<dbReference type="InterPro" id="IPR011990">
    <property type="entry name" value="TPR-like_helical_dom_sf"/>
</dbReference>
<feature type="repeat" description="PPR" evidence="2">
    <location>
        <begin position="339"/>
        <end position="373"/>
    </location>
</feature>
<dbReference type="PANTHER" id="PTHR47926:SF511">
    <property type="entry name" value="PENTATRICOPEPTIDE REPEAT-CONTAINING PROTEIN"/>
    <property type="match status" value="1"/>
</dbReference>